<evidence type="ECO:0000313" key="1">
    <source>
        <dbReference type="EMBL" id="VTJ85302.1"/>
    </source>
</evidence>
<accession>A0A5E4CWH9</accession>
<reference evidence="1" key="1">
    <citation type="submission" date="2019-04" db="EMBL/GenBank/DDBJ databases">
        <authorList>
            <person name="Alioto T."/>
            <person name="Alioto T."/>
        </authorList>
    </citation>
    <scope>NUCLEOTIDE SEQUENCE [LARGE SCALE GENOMIC DNA]</scope>
</reference>
<feature type="non-terminal residue" evidence="1">
    <location>
        <position position="93"/>
    </location>
</feature>
<keyword evidence="2" id="KW-1185">Reference proteome</keyword>
<name>A0A5E4CWH9_MARMO</name>
<dbReference type="EMBL" id="CABDUW010002066">
    <property type="protein sequence ID" value="VTJ85302.1"/>
    <property type="molecule type" value="Genomic_DNA"/>
</dbReference>
<sequence>MEKQTEVVLGIKVQHRVLYADQRWVVGAAFGFSLADVAHGAPAVASSLAVLPQEAPVGKDSHLGLCPCVLLSSSFVSIGVPVQNPLCPTGGHR</sequence>
<dbReference type="AlphaFoldDB" id="A0A5E4CWH9"/>
<organism evidence="1 2">
    <name type="scientific">Marmota monax</name>
    <name type="common">Woodchuck</name>
    <dbReference type="NCBI Taxonomy" id="9995"/>
    <lineage>
        <taxon>Eukaryota</taxon>
        <taxon>Metazoa</taxon>
        <taxon>Chordata</taxon>
        <taxon>Craniata</taxon>
        <taxon>Vertebrata</taxon>
        <taxon>Euteleostomi</taxon>
        <taxon>Mammalia</taxon>
        <taxon>Eutheria</taxon>
        <taxon>Euarchontoglires</taxon>
        <taxon>Glires</taxon>
        <taxon>Rodentia</taxon>
        <taxon>Sciuromorpha</taxon>
        <taxon>Sciuridae</taxon>
        <taxon>Xerinae</taxon>
        <taxon>Marmotini</taxon>
        <taxon>Marmota</taxon>
    </lineage>
</organism>
<evidence type="ECO:0000313" key="2">
    <source>
        <dbReference type="Proteomes" id="UP000335636"/>
    </source>
</evidence>
<protein>
    <submittedName>
        <fullName evidence="1">Uncharacterized protein</fullName>
    </submittedName>
</protein>
<gene>
    <name evidence="1" type="ORF">MONAX_5E025148</name>
</gene>
<proteinExistence type="predicted"/>
<comment type="caution">
    <text evidence="1">The sequence shown here is derived from an EMBL/GenBank/DDBJ whole genome shotgun (WGS) entry which is preliminary data.</text>
</comment>
<dbReference type="Proteomes" id="UP000335636">
    <property type="component" value="Unassembled WGS sequence"/>
</dbReference>